<dbReference type="RefSeq" id="WP_008273842.1">
    <property type="nucleotide sequence ID" value="NZ_AAXW01000003.1"/>
</dbReference>
<dbReference type="AlphaFoldDB" id="A3IKI3"/>
<dbReference type="Gene3D" id="3.40.50.150">
    <property type="entry name" value="Vaccinia Virus protein VP39"/>
    <property type="match status" value="1"/>
</dbReference>
<evidence type="ECO:0000256" key="4">
    <source>
        <dbReference type="ARBA" id="ARBA00022553"/>
    </source>
</evidence>
<name>A3IKI3_9CHRO</name>
<dbReference type="GO" id="GO:0000155">
    <property type="term" value="F:phosphorelay sensor kinase activity"/>
    <property type="evidence" value="ECO:0007669"/>
    <property type="project" value="InterPro"/>
</dbReference>
<evidence type="ECO:0000256" key="10">
    <source>
        <dbReference type="ARBA" id="ARBA00064003"/>
    </source>
</evidence>
<dbReference type="SUPFAM" id="SSF52172">
    <property type="entry name" value="CheY-like"/>
    <property type="match status" value="1"/>
</dbReference>
<feature type="coiled-coil region" evidence="14">
    <location>
        <begin position="781"/>
        <end position="808"/>
    </location>
</feature>
<gene>
    <name evidence="19" type="ORF">CY0110_03849</name>
</gene>
<dbReference type="PROSITE" id="PS50109">
    <property type="entry name" value="HIS_KIN"/>
    <property type="match status" value="1"/>
</dbReference>
<dbReference type="PROSITE" id="PS50112">
    <property type="entry name" value="PAS"/>
    <property type="match status" value="1"/>
</dbReference>
<evidence type="ECO:0000256" key="6">
    <source>
        <dbReference type="ARBA" id="ARBA00022741"/>
    </source>
</evidence>
<dbReference type="Pfam" id="PF01739">
    <property type="entry name" value="CheR"/>
    <property type="match status" value="1"/>
</dbReference>
<keyword evidence="9" id="KW-0902">Two-component regulatory system</keyword>
<dbReference type="SMART" id="SM00388">
    <property type="entry name" value="HisKA"/>
    <property type="match status" value="1"/>
</dbReference>
<dbReference type="Pfam" id="PF02518">
    <property type="entry name" value="HATPase_c"/>
    <property type="match status" value="1"/>
</dbReference>
<dbReference type="eggNOG" id="COG2205">
    <property type="taxonomic scope" value="Bacteria"/>
</dbReference>
<dbReference type="PANTHER" id="PTHR45339:SF1">
    <property type="entry name" value="HYBRID SIGNAL TRANSDUCTION HISTIDINE KINASE J"/>
    <property type="match status" value="1"/>
</dbReference>
<evidence type="ECO:0000313" key="19">
    <source>
        <dbReference type="EMBL" id="EAZ93172.1"/>
    </source>
</evidence>
<evidence type="ECO:0000256" key="5">
    <source>
        <dbReference type="ARBA" id="ARBA00022679"/>
    </source>
</evidence>
<keyword evidence="14" id="KW-0175">Coiled coil</keyword>
<dbReference type="Pfam" id="PF03705">
    <property type="entry name" value="CheR_N"/>
    <property type="match status" value="1"/>
</dbReference>
<dbReference type="SUPFAM" id="SSF53335">
    <property type="entry name" value="S-adenosyl-L-methionine-dependent methyltransferases"/>
    <property type="match status" value="1"/>
</dbReference>
<dbReference type="PROSITE" id="PS50110">
    <property type="entry name" value="RESPONSE_REGULATORY"/>
    <property type="match status" value="1"/>
</dbReference>
<protein>
    <recommendedName>
        <fullName evidence="12">Circadian input-output histidine kinase CikA</fullName>
        <ecNumber evidence="3">2.7.13.3</ecNumber>
    </recommendedName>
    <alternativeName>
        <fullName evidence="11">Sensory/regulatory protein RpfC</fullName>
    </alternativeName>
</protein>
<reference evidence="19 20" key="1">
    <citation type="submission" date="2007-03" db="EMBL/GenBank/DDBJ databases">
        <authorList>
            <person name="Stal L."/>
            <person name="Ferriera S."/>
            <person name="Johnson J."/>
            <person name="Kravitz S."/>
            <person name="Beeson K."/>
            <person name="Sutton G."/>
            <person name="Rogers Y.-H."/>
            <person name="Friedman R."/>
            <person name="Frazier M."/>
            <person name="Venter J.C."/>
        </authorList>
    </citation>
    <scope>NUCLEOTIDE SEQUENCE [LARGE SCALE GENOMIC DNA]</scope>
    <source>
        <strain evidence="19 20">CCY0110</strain>
    </source>
</reference>
<dbReference type="PRINTS" id="PR00996">
    <property type="entry name" value="CHERMTFRASE"/>
</dbReference>
<evidence type="ECO:0000256" key="3">
    <source>
        <dbReference type="ARBA" id="ARBA00012438"/>
    </source>
</evidence>
<feature type="domain" description="Histidine kinase" evidence="15">
    <location>
        <begin position="821"/>
        <end position="1046"/>
    </location>
</feature>
<dbReference type="SMART" id="SM00387">
    <property type="entry name" value="HATPase_c"/>
    <property type="match status" value="1"/>
</dbReference>
<dbReference type="SUPFAM" id="SSF55785">
    <property type="entry name" value="PYP-like sensor domain (PAS domain)"/>
    <property type="match status" value="2"/>
</dbReference>
<evidence type="ECO:0000256" key="14">
    <source>
        <dbReference type="SAM" id="Coils"/>
    </source>
</evidence>
<dbReference type="GO" id="GO:0008757">
    <property type="term" value="F:S-adenosylmethionine-dependent methyltransferase activity"/>
    <property type="evidence" value="ECO:0007669"/>
    <property type="project" value="InterPro"/>
</dbReference>
<dbReference type="CDD" id="cd00130">
    <property type="entry name" value="PAS"/>
    <property type="match status" value="1"/>
</dbReference>
<evidence type="ECO:0000313" key="20">
    <source>
        <dbReference type="Proteomes" id="UP000003781"/>
    </source>
</evidence>
<dbReference type="PANTHER" id="PTHR45339">
    <property type="entry name" value="HYBRID SIGNAL TRANSDUCTION HISTIDINE KINASE J"/>
    <property type="match status" value="1"/>
</dbReference>
<dbReference type="NCBIfam" id="TIGR00229">
    <property type="entry name" value="sensory_box"/>
    <property type="match status" value="1"/>
</dbReference>
<dbReference type="CDD" id="cd17546">
    <property type="entry name" value="REC_hyHK_CKI1_RcsC-like"/>
    <property type="match status" value="1"/>
</dbReference>
<accession>A3IKI3</accession>
<dbReference type="Gene3D" id="3.30.565.10">
    <property type="entry name" value="Histidine kinase-like ATPase, C-terminal domain"/>
    <property type="match status" value="1"/>
</dbReference>
<dbReference type="Pfam" id="PF00072">
    <property type="entry name" value="Response_reg"/>
    <property type="match status" value="1"/>
</dbReference>
<dbReference type="InterPro" id="IPR022641">
    <property type="entry name" value="CheR_N"/>
</dbReference>
<feature type="domain" description="Response regulatory" evidence="16">
    <location>
        <begin position="1073"/>
        <end position="1189"/>
    </location>
</feature>
<dbReference type="InterPro" id="IPR029063">
    <property type="entry name" value="SAM-dependent_MTases_sf"/>
</dbReference>
<evidence type="ECO:0000259" key="17">
    <source>
        <dbReference type="PROSITE" id="PS50112"/>
    </source>
</evidence>
<dbReference type="SMART" id="SM00091">
    <property type="entry name" value="PAS"/>
    <property type="match status" value="2"/>
</dbReference>
<dbReference type="InterPro" id="IPR001789">
    <property type="entry name" value="Sig_transdc_resp-reg_receiver"/>
</dbReference>
<evidence type="ECO:0000256" key="12">
    <source>
        <dbReference type="ARBA" id="ARBA00074306"/>
    </source>
</evidence>
<dbReference type="InterPro" id="IPR022642">
    <property type="entry name" value="CheR_C"/>
</dbReference>
<feature type="modified residue" description="4-aspartylphosphate" evidence="13">
    <location>
        <position position="1122"/>
    </location>
</feature>
<evidence type="ECO:0000259" key="18">
    <source>
        <dbReference type="PROSITE" id="PS50123"/>
    </source>
</evidence>
<dbReference type="InterPro" id="IPR011006">
    <property type="entry name" value="CheY-like_superfamily"/>
</dbReference>
<evidence type="ECO:0000259" key="16">
    <source>
        <dbReference type="PROSITE" id="PS50110"/>
    </source>
</evidence>
<dbReference type="SUPFAM" id="SSF47384">
    <property type="entry name" value="Homodimeric domain of signal transducing histidine kinase"/>
    <property type="match status" value="1"/>
</dbReference>
<dbReference type="Proteomes" id="UP000003781">
    <property type="component" value="Unassembled WGS sequence"/>
</dbReference>
<feature type="domain" description="CheR-type methyltransferase" evidence="18">
    <location>
        <begin position="35"/>
        <end position="296"/>
    </location>
</feature>
<dbReference type="FunFam" id="3.30.565.10:FF:000010">
    <property type="entry name" value="Sensor histidine kinase RcsC"/>
    <property type="match status" value="1"/>
</dbReference>
<dbReference type="eggNOG" id="COG1352">
    <property type="taxonomic scope" value="Bacteria"/>
</dbReference>
<dbReference type="InterPro" id="IPR003594">
    <property type="entry name" value="HATPase_dom"/>
</dbReference>
<dbReference type="SUPFAM" id="SSF47757">
    <property type="entry name" value="Chemotaxis receptor methyltransferase CheR, N-terminal domain"/>
    <property type="match status" value="1"/>
</dbReference>
<organism evidence="19 20">
    <name type="scientific">Crocosphaera chwakensis CCY0110</name>
    <dbReference type="NCBI Taxonomy" id="391612"/>
    <lineage>
        <taxon>Bacteria</taxon>
        <taxon>Bacillati</taxon>
        <taxon>Cyanobacteriota</taxon>
        <taxon>Cyanophyceae</taxon>
        <taxon>Oscillatoriophycideae</taxon>
        <taxon>Chroococcales</taxon>
        <taxon>Aphanothecaceae</taxon>
        <taxon>Crocosphaera</taxon>
        <taxon>Crocosphaera chwakensis</taxon>
    </lineage>
</organism>
<dbReference type="InterPro" id="IPR013656">
    <property type="entry name" value="PAS_4"/>
</dbReference>
<dbReference type="InterPro" id="IPR000780">
    <property type="entry name" value="CheR_MeTrfase"/>
</dbReference>
<dbReference type="SUPFAM" id="SSF55874">
    <property type="entry name" value="ATPase domain of HSP90 chaperone/DNA topoisomerase II/histidine kinase"/>
    <property type="match status" value="1"/>
</dbReference>
<dbReference type="EMBL" id="AAXW01000003">
    <property type="protein sequence ID" value="EAZ93172.1"/>
    <property type="molecule type" value="Genomic_DNA"/>
</dbReference>
<evidence type="ECO:0000256" key="8">
    <source>
        <dbReference type="ARBA" id="ARBA00022840"/>
    </source>
</evidence>
<feature type="coiled-coil region" evidence="14">
    <location>
        <begin position="465"/>
        <end position="548"/>
    </location>
</feature>
<dbReference type="Gene3D" id="3.40.50.2300">
    <property type="match status" value="1"/>
</dbReference>
<dbReference type="PROSITE" id="PS50123">
    <property type="entry name" value="CHER"/>
    <property type="match status" value="1"/>
</dbReference>
<dbReference type="Gene3D" id="3.30.450.20">
    <property type="entry name" value="PAS domain"/>
    <property type="match status" value="2"/>
</dbReference>
<comment type="catalytic activity">
    <reaction evidence="1">
        <text>ATP + protein L-histidine = ADP + protein N-phospho-L-histidine.</text>
        <dbReference type="EC" id="2.7.13.3"/>
    </reaction>
</comment>
<comment type="caution">
    <text evidence="19">The sequence shown here is derived from an EMBL/GenBank/DDBJ whole genome shotgun (WGS) entry which is preliminary data.</text>
</comment>
<evidence type="ECO:0000256" key="1">
    <source>
        <dbReference type="ARBA" id="ARBA00000085"/>
    </source>
</evidence>
<comment type="subunit">
    <text evidence="10">At low DSF concentrations, interacts with RpfF.</text>
</comment>
<dbReference type="CDD" id="cd00082">
    <property type="entry name" value="HisKA"/>
    <property type="match status" value="1"/>
</dbReference>
<comment type="similarity">
    <text evidence="2">In the N-terminal section; belongs to the phytochrome family.</text>
</comment>
<dbReference type="FunFam" id="1.10.287.130:FF:000002">
    <property type="entry name" value="Two-component osmosensing histidine kinase"/>
    <property type="match status" value="1"/>
</dbReference>
<evidence type="ECO:0000256" key="2">
    <source>
        <dbReference type="ARBA" id="ARBA00006402"/>
    </source>
</evidence>
<evidence type="ECO:0000256" key="9">
    <source>
        <dbReference type="ARBA" id="ARBA00023012"/>
    </source>
</evidence>
<dbReference type="Pfam" id="PF08448">
    <property type="entry name" value="PAS_4"/>
    <property type="match status" value="1"/>
</dbReference>
<dbReference type="InterPro" id="IPR003661">
    <property type="entry name" value="HisK_dim/P_dom"/>
</dbReference>
<evidence type="ECO:0000256" key="13">
    <source>
        <dbReference type="PROSITE-ProRule" id="PRU00169"/>
    </source>
</evidence>
<dbReference type="InterPro" id="IPR036890">
    <property type="entry name" value="HATPase_C_sf"/>
</dbReference>
<proteinExistence type="inferred from homology"/>
<evidence type="ECO:0000256" key="7">
    <source>
        <dbReference type="ARBA" id="ARBA00022777"/>
    </source>
</evidence>
<evidence type="ECO:0000259" key="15">
    <source>
        <dbReference type="PROSITE" id="PS50109"/>
    </source>
</evidence>
<dbReference type="SMART" id="SM00138">
    <property type="entry name" value="MeTrc"/>
    <property type="match status" value="1"/>
</dbReference>
<dbReference type="EC" id="2.7.13.3" evidence="3"/>
<keyword evidence="20" id="KW-1185">Reference proteome</keyword>
<dbReference type="GO" id="GO:0005524">
    <property type="term" value="F:ATP binding"/>
    <property type="evidence" value="ECO:0007669"/>
    <property type="project" value="UniProtKB-KW"/>
</dbReference>
<sequence>MSPENLARAVYDLIRFADSMPKDERETEAIDAMRLQRILDILAEHEDIDFSHYKVSTLSRRIKHRLTLSQYRNLNNYVRFLESSEEEQHNLRQDLLIGATCFFRDRPMWDYLEAHVISELVERTRAGEQLKVWVAACATGEEAYSYAMLLYEAVERSNKSIRVKIFATDLDTEALEIASRGVYPEAIVNDVDAERLERYFTNNGSHYKVKRILREMMIFAPHDLVKNAGFARMSLVSCRNVLIYMQPALQQQVLRLMQFAILPQGILVLGSSETLGDVADGFRPLQAKWKIFRKRGDVSVSIMPIGRQMMIAPVSQTIRPRLRRNQTDQLLEEVLKYAFVQRPMTCLLVSQENQLLRVFYNSADLLQLPVGEVDLGVTDLVHPTLKLPLSTALHRARRDCEPVLFTGLHIDREDEELNVSLRVGCNPNNPALADYLIVILEVEGISPKSGAALRFDVDSEAAQQITEMEYELQQTRENLQITIEELETANEEQQATNEEMLAANEELQGTNEELQSVNEELYTVNSEYQNKINELTQLNDDMNNLLRSTNIGVVFLDRQLNIRKFTPAATRAINLKPADIGRPLADLTSKLDCPDLLTLLQTVLETENAEQREVNIPSTDGTLLMQINPYWREDDTSDGIVLSFIDIDELEKVQHQLHQANAILENLYATSPVGLCLYDHELKFVRINQSLVESYGLEVEDALGKTSSEVLPELGRQIEPLLRQVLETNAPIISIELRGRTPADPAAEKVWSASYYPVDVLEDQCGVGGVMIDITERTHAEDSLRESEAQLIQQKEALEDAIAIAQAADFANQAKSEFLANMSHEIRTPMNSICGFSDLLLRSQLNPKQRHWIEILQANSNRLLALINDILDFSKIEARKLHLNPREFNLETLLQEVRFSFTPQAERKGLQLTHEIEPDVPRHLIGDDFRLQQVLSNLVSNAIKFTETGEVKIAVSQQGETEVNGGIIVPLRFSVQDTGIGISPDAQENLFQPFTQVDSSATRRYGGTGLGLTICRRIVQLMGGEIHVDSEVDVGSTFWFTVPLQQPDHPASPATSEHPETSVSPLELQSTCKILVVEDQPDNRILLLLMLQEFDCETDWVENGQEALERILAEDYDLVFMDCQMPVMDGYEATRLLREQETEDRVIIIGLTANAMTRDREKCLNAGMDDYLSKPVLIEDIEQILNKWTAR</sequence>
<dbReference type="Gene3D" id="1.10.287.130">
    <property type="match status" value="1"/>
</dbReference>
<evidence type="ECO:0000256" key="11">
    <source>
        <dbReference type="ARBA" id="ARBA00068150"/>
    </source>
</evidence>
<dbReference type="InterPro" id="IPR036097">
    <property type="entry name" value="HisK_dim/P_sf"/>
</dbReference>
<dbReference type="CDD" id="cd16922">
    <property type="entry name" value="HATPase_EvgS-ArcB-TorS-like"/>
    <property type="match status" value="1"/>
</dbReference>
<feature type="domain" description="PAS" evidence="17">
    <location>
        <begin position="660"/>
        <end position="729"/>
    </location>
</feature>
<keyword evidence="7 19" id="KW-0418">Kinase</keyword>
<keyword evidence="5" id="KW-0808">Transferase</keyword>
<dbReference type="Pfam" id="PF00512">
    <property type="entry name" value="HisKA"/>
    <property type="match status" value="1"/>
</dbReference>
<dbReference type="eggNOG" id="COG1340">
    <property type="taxonomic scope" value="Bacteria"/>
</dbReference>
<dbReference type="InterPro" id="IPR035965">
    <property type="entry name" value="PAS-like_dom_sf"/>
</dbReference>
<dbReference type="SMART" id="SM00448">
    <property type="entry name" value="REC"/>
    <property type="match status" value="1"/>
</dbReference>
<keyword evidence="6" id="KW-0547">Nucleotide-binding</keyword>
<dbReference type="InterPro" id="IPR005467">
    <property type="entry name" value="His_kinase_dom"/>
</dbReference>
<dbReference type="Pfam" id="PF13596">
    <property type="entry name" value="PAS_10"/>
    <property type="match status" value="1"/>
</dbReference>
<keyword evidence="8" id="KW-0067">ATP-binding</keyword>
<keyword evidence="4 13" id="KW-0597">Phosphoprotein</keyword>
<dbReference type="InterPro" id="IPR000014">
    <property type="entry name" value="PAS"/>
</dbReference>